<feature type="non-terminal residue" evidence="1">
    <location>
        <position position="1"/>
    </location>
</feature>
<reference evidence="1" key="1">
    <citation type="submission" date="2014-05" db="EMBL/GenBank/DDBJ databases">
        <authorList>
            <person name="Chronopoulou M."/>
        </authorList>
    </citation>
    <scope>NUCLEOTIDE SEQUENCE</scope>
    <source>
        <tissue evidence="1">Whole organism</tissue>
    </source>
</reference>
<proteinExistence type="predicted"/>
<protein>
    <submittedName>
        <fullName evidence="1">Uncharacterized protein</fullName>
    </submittedName>
</protein>
<dbReference type="EMBL" id="HACA01006164">
    <property type="protein sequence ID" value="CDW23525.1"/>
    <property type="molecule type" value="Transcribed_RNA"/>
</dbReference>
<dbReference type="AlphaFoldDB" id="A0A0K2TCG1"/>
<organism evidence="1">
    <name type="scientific">Lepeophtheirus salmonis</name>
    <name type="common">Salmon louse</name>
    <name type="synonym">Caligus salmonis</name>
    <dbReference type="NCBI Taxonomy" id="72036"/>
    <lineage>
        <taxon>Eukaryota</taxon>
        <taxon>Metazoa</taxon>
        <taxon>Ecdysozoa</taxon>
        <taxon>Arthropoda</taxon>
        <taxon>Crustacea</taxon>
        <taxon>Multicrustacea</taxon>
        <taxon>Hexanauplia</taxon>
        <taxon>Copepoda</taxon>
        <taxon>Siphonostomatoida</taxon>
        <taxon>Caligidae</taxon>
        <taxon>Lepeophtheirus</taxon>
    </lineage>
</organism>
<accession>A0A0K2TCG1</accession>
<sequence>HSPSSQFATTHCSQGDSNQVIIEVAKCFCEGLLHLIHIHFPWSAGQNTLLQIFFLLDRLLDLEHSPVSLIISLTDLQA</sequence>
<feature type="non-terminal residue" evidence="1">
    <location>
        <position position="78"/>
    </location>
</feature>
<name>A0A0K2TCG1_LEPSM</name>
<evidence type="ECO:0000313" key="1">
    <source>
        <dbReference type="EMBL" id="CDW23525.1"/>
    </source>
</evidence>